<dbReference type="InterPro" id="IPR035437">
    <property type="entry name" value="SNase_OB-fold_sf"/>
</dbReference>
<name>A0A3B5AVI4_9TELE</name>
<proteinExistence type="predicted"/>
<reference evidence="2" key="1">
    <citation type="submission" date="2023-09" db="UniProtKB">
        <authorList>
            <consortium name="Ensembl"/>
        </authorList>
    </citation>
    <scope>IDENTIFICATION</scope>
</reference>
<dbReference type="AlphaFoldDB" id="A0A3B5AVI4"/>
<sequence>RDQSSSTELVYASCIVEPHFFWCQYADSEDLCKVSQLAQEAGQSDQDVMLSESLGPGSPCLALFSSDNQWYRAQNPSKDGIKASFLYFDEVAAPLCLCGHTLVSSAQTAGGSITVHSCCLATFV</sequence>
<feature type="domain" description="Tudor" evidence="1">
    <location>
        <begin position="6"/>
        <end position="78"/>
    </location>
</feature>
<evidence type="ECO:0000259" key="1">
    <source>
        <dbReference type="Pfam" id="PF00567"/>
    </source>
</evidence>
<dbReference type="Pfam" id="PF00567">
    <property type="entry name" value="TUDOR"/>
    <property type="match status" value="1"/>
</dbReference>
<organism evidence="2">
    <name type="scientific">Stegastes partitus</name>
    <name type="common">bicolor damselfish</name>
    <dbReference type="NCBI Taxonomy" id="144197"/>
    <lineage>
        <taxon>Eukaryota</taxon>
        <taxon>Metazoa</taxon>
        <taxon>Chordata</taxon>
        <taxon>Craniata</taxon>
        <taxon>Vertebrata</taxon>
        <taxon>Euteleostomi</taxon>
        <taxon>Actinopterygii</taxon>
        <taxon>Neopterygii</taxon>
        <taxon>Teleostei</taxon>
        <taxon>Neoteleostei</taxon>
        <taxon>Acanthomorphata</taxon>
        <taxon>Ovalentaria</taxon>
        <taxon>Pomacentridae</taxon>
        <taxon>Stegastes</taxon>
    </lineage>
</organism>
<dbReference type="STRING" id="144197.ENSSPAP00000024905"/>
<protein>
    <recommendedName>
        <fullName evidence="1">Tudor domain-containing protein</fullName>
    </recommendedName>
</protein>
<evidence type="ECO:0000313" key="2">
    <source>
        <dbReference type="Ensembl" id="ENSSPAP00000024905.1"/>
    </source>
</evidence>
<dbReference type="Gene3D" id="2.40.50.90">
    <property type="match status" value="1"/>
</dbReference>
<dbReference type="Ensembl" id="ENSSPAT00000025315.1">
    <property type="protein sequence ID" value="ENSSPAP00000024905.1"/>
    <property type="gene ID" value="ENSSPAG00000018829.1"/>
</dbReference>
<dbReference type="Gene3D" id="2.30.30.140">
    <property type="match status" value="1"/>
</dbReference>
<accession>A0A3B5AVI4</accession>
<dbReference type="InterPro" id="IPR002999">
    <property type="entry name" value="Tudor"/>
</dbReference>